<keyword evidence="1" id="KW-0812">Transmembrane</keyword>
<keyword evidence="3" id="KW-1185">Reference proteome</keyword>
<dbReference type="AlphaFoldDB" id="A0A4Z1NZ65"/>
<feature type="transmembrane region" description="Helical" evidence="1">
    <location>
        <begin position="20"/>
        <end position="39"/>
    </location>
</feature>
<dbReference type="Proteomes" id="UP000298493">
    <property type="component" value="Unassembled WGS sequence"/>
</dbReference>
<dbReference type="EMBL" id="SNSC02000010">
    <property type="protein sequence ID" value="TID20585.1"/>
    <property type="molecule type" value="Genomic_DNA"/>
</dbReference>
<reference evidence="2 3" key="1">
    <citation type="submission" date="2019-04" db="EMBL/GenBank/DDBJ databases">
        <title>High contiguity whole genome sequence and gene annotation resource for two Venturia nashicola isolates.</title>
        <authorList>
            <person name="Prokchorchik M."/>
            <person name="Won K."/>
            <person name="Lee Y."/>
            <person name="Choi E.D."/>
            <person name="Segonzac C."/>
            <person name="Sohn K.H."/>
        </authorList>
    </citation>
    <scope>NUCLEOTIDE SEQUENCE [LARGE SCALE GENOMIC DNA]</scope>
    <source>
        <strain evidence="2 3">PRI2</strain>
    </source>
</reference>
<evidence type="ECO:0000313" key="3">
    <source>
        <dbReference type="Proteomes" id="UP000298493"/>
    </source>
</evidence>
<keyword evidence="1" id="KW-0472">Membrane</keyword>
<organism evidence="2 3">
    <name type="scientific">Venturia nashicola</name>
    <dbReference type="NCBI Taxonomy" id="86259"/>
    <lineage>
        <taxon>Eukaryota</taxon>
        <taxon>Fungi</taxon>
        <taxon>Dikarya</taxon>
        <taxon>Ascomycota</taxon>
        <taxon>Pezizomycotina</taxon>
        <taxon>Dothideomycetes</taxon>
        <taxon>Pleosporomycetidae</taxon>
        <taxon>Venturiales</taxon>
        <taxon>Venturiaceae</taxon>
        <taxon>Venturia</taxon>
    </lineage>
</organism>
<gene>
    <name evidence="2" type="ORF">E6O75_ATG05349</name>
</gene>
<evidence type="ECO:0000256" key="1">
    <source>
        <dbReference type="SAM" id="Phobius"/>
    </source>
</evidence>
<accession>A0A4Z1NZ65</accession>
<sequence length="66" mass="7377">MQKGVDFVRAYGADFEAEDAVAFLTVVILLLLYSVSNIFSANRSQVAYNVDNTGTYRAEQKRIAQK</sequence>
<protein>
    <submittedName>
        <fullName evidence="2">Uncharacterized protein</fullName>
    </submittedName>
</protein>
<evidence type="ECO:0000313" key="2">
    <source>
        <dbReference type="EMBL" id="TID20585.1"/>
    </source>
</evidence>
<name>A0A4Z1NZ65_9PEZI</name>
<proteinExistence type="predicted"/>
<keyword evidence="1" id="KW-1133">Transmembrane helix</keyword>
<comment type="caution">
    <text evidence="2">The sequence shown here is derived from an EMBL/GenBank/DDBJ whole genome shotgun (WGS) entry which is preliminary data.</text>
</comment>